<accession>A0A1G4APA9</accession>
<proteinExistence type="predicted"/>
<feature type="region of interest" description="Disordered" evidence="4">
    <location>
        <begin position="1"/>
        <end position="67"/>
    </location>
</feature>
<keyword evidence="2 3" id="KW-0040">ANK repeat</keyword>
<dbReference type="SUPFAM" id="SSF48403">
    <property type="entry name" value="Ankyrin repeat"/>
    <property type="match status" value="1"/>
</dbReference>
<feature type="compositionally biased region" description="Polar residues" evidence="4">
    <location>
        <begin position="455"/>
        <end position="468"/>
    </location>
</feature>
<comment type="caution">
    <text evidence="6">The sequence shown here is derived from an EMBL/GenBank/DDBJ whole genome shotgun (WGS) entry which is preliminary data.</text>
</comment>
<dbReference type="PANTHER" id="PTHR24193:SF121">
    <property type="entry name" value="ADA2A-CONTAINING COMPLEX COMPONENT 3, ISOFORM D"/>
    <property type="match status" value="1"/>
</dbReference>
<sequence length="1195" mass="134717">MSDEPDTSAVAHDSQNQPPDDDAQGTQDARPATPPAEEPTAELQTAASSEGHKEEEGDEKKPAREETALHRALRELESDDEKSPKLDKLEGEWKGMINVHSSEYPYQTPLHIALMQNFPKIAERLISLGADFTSEDCKDADEWYPIHYAARDGSKELLKLFLDPPETLNKQESNASWTPLNVAVYFEQENAVRILLEKGADLELPDSDGWTPLMTAVKGRSYDIFDCLLRKLEEESGQTKKEIINQADKEETTVLMALCVVKTDNAQRARISLDKLLKAIPDLDYSSKDCDGRTVLHHIMLSAKNYPNDKNIRAMAESVIKSVPEKALLLQNNEGKTALEDGSDSETGNDLSKKPLRGFLEQVIERLKGEEDDRETLLCWLVSRKDGESFAKSILVGPEPPRGLPRVLLECKVEEDDKKEAKNLIDSLRKELEKAEPTTGKDLSPQRQSRKGEAESSNITKQGGTKSQKFVKKPTETKLQLGILDKMEAILNYDTDYTNVKTIQRVRDPLKVSKLEDPLKGERRHLKAAIISIWQDNIKVSRHVQTQSVHGTVYDTFKSIKTFSDTMNEIQRSNPHNINASTQYWLPGTESNFTWIHLPATNMTWMIDTMNKILNPTQSDNLDDNKEDDHIAFFLRTSGVEIPDKSSPSRFMQPRYVKKHMWPEKTAATGSETKTGMGGKKGGENSASECMASALYVQNDNLDFSVSESNTIRYQMPFFELGFYRNPADRYEAGANVTTAAVNGARAATTAANAAASETKSRTTPPVHYSPTLDEHYYHFAKEDVASHEDRDLRNENQVVTKYLHPNGLDNLSKWQVIRVNQLWAWTIRDKWLITSTSFAELDTRVHVRIGSNAFFQHILERLFDRAETDSDSGPRTPIELSQFIVESCIGAYRKDREDISRHQGNIGKNSADSELENRSIRQIFSNSINKIGRQEAELFRNLAGLKSGPKNQKNSSKESKRKRANNTSLPSFETNTRKAARLLFEIRDVRDELNILRTIARYQQKVQVDLNGAVPRVPDAQTADWDEDGTAKNVQNDIEELDKLAKRTEEALNTTITIYESEIANLQATEAAEQGKRVMVFTLVTVFFLPLSFLSSLFALDVNSFLDAPWWSLVVIFVVPLPFLHAANGHVNDRDPFTLYLTSKKKGDDSARVEKGNDSAEMKKGDEPTETKQNLFHRLARKRGNKDTADASHV</sequence>
<dbReference type="Pfam" id="PF01544">
    <property type="entry name" value="CorA"/>
    <property type="match status" value="1"/>
</dbReference>
<evidence type="ECO:0000256" key="1">
    <source>
        <dbReference type="ARBA" id="ARBA00022737"/>
    </source>
</evidence>
<dbReference type="PROSITE" id="PS50297">
    <property type="entry name" value="ANK_REP_REGION"/>
    <property type="match status" value="2"/>
</dbReference>
<dbReference type="GO" id="GO:0000976">
    <property type="term" value="F:transcription cis-regulatory region binding"/>
    <property type="evidence" value="ECO:0007669"/>
    <property type="project" value="TreeGrafter"/>
</dbReference>
<evidence type="ECO:0000313" key="6">
    <source>
        <dbReference type="EMBL" id="OHE90925.1"/>
    </source>
</evidence>
<keyword evidence="5" id="KW-1133">Transmembrane helix</keyword>
<dbReference type="SMART" id="SM00248">
    <property type="entry name" value="ANK"/>
    <property type="match status" value="4"/>
</dbReference>
<dbReference type="InterPro" id="IPR036770">
    <property type="entry name" value="Ankyrin_rpt-contain_sf"/>
</dbReference>
<keyword evidence="1" id="KW-0677">Repeat</keyword>
<dbReference type="GO" id="GO:0046873">
    <property type="term" value="F:metal ion transmembrane transporter activity"/>
    <property type="evidence" value="ECO:0007669"/>
    <property type="project" value="InterPro"/>
</dbReference>
<dbReference type="GO" id="GO:0045944">
    <property type="term" value="P:positive regulation of transcription by RNA polymerase II"/>
    <property type="evidence" value="ECO:0007669"/>
    <property type="project" value="TreeGrafter"/>
</dbReference>
<feature type="region of interest" description="Disordered" evidence="4">
    <location>
        <begin position="430"/>
        <end position="472"/>
    </location>
</feature>
<dbReference type="RefSeq" id="XP_022468099.1">
    <property type="nucleotide sequence ID" value="XM_022625396.1"/>
</dbReference>
<feature type="repeat" description="ANK" evidence="3">
    <location>
        <begin position="175"/>
        <end position="207"/>
    </location>
</feature>
<keyword evidence="5" id="KW-0472">Membrane</keyword>
<dbReference type="OrthoDB" id="341259at2759"/>
<dbReference type="Pfam" id="PF12796">
    <property type="entry name" value="Ank_2"/>
    <property type="match status" value="1"/>
</dbReference>
<evidence type="ECO:0000256" key="3">
    <source>
        <dbReference type="PROSITE-ProRule" id="PRU00023"/>
    </source>
</evidence>
<dbReference type="AlphaFoldDB" id="A0A1G4APA9"/>
<evidence type="ECO:0000256" key="5">
    <source>
        <dbReference type="SAM" id="Phobius"/>
    </source>
</evidence>
<dbReference type="InterPro" id="IPR002523">
    <property type="entry name" value="MgTranspt_CorA/ZnTranspt_ZntB"/>
</dbReference>
<dbReference type="Proteomes" id="UP000176998">
    <property type="component" value="Unassembled WGS sequence"/>
</dbReference>
<reference evidence="6 7" key="1">
    <citation type="submission" date="2016-09" db="EMBL/GenBank/DDBJ databases">
        <authorList>
            <person name="Capua I."/>
            <person name="De Benedictis P."/>
            <person name="Joannis T."/>
            <person name="Lombin L.H."/>
            <person name="Cattoli G."/>
        </authorList>
    </citation>
    <scope>NUCLEOTIDE SEQUENCE [LARGE SCALE GENOMIC DNA]</scope>
    <source>
        <strain evidence="6 7">IMI 309357</strain>
    </source>
</reference>
<organism evidence="6 7">
    <name type="scientific">Colletotrichum orchidophilum</name>
    <dbReference type="NCBI Taxonomy" id="1209926"/>
    <lineage>
        <taxon>Eukaryota</taxon>
        <taxon>Fungi</taxon>
        <taxon>Dikarya</taxon>
        <taxon>Ascomycota</taxon>
        <taxon>Pezizomycotina</taxon>
        <taxon>Sordariomycetes</taxon>
        <taxon>Hypocreomycetidae</taxon>
        <taxon>Glomerellales</taxon>
        <taxon>Glomerellaceae</taxon>
        <taxon>Colletotrichum</taxon>
    </lineage>
</organism>
<dbReference type="Pfam" id="PF00023">
    <property type="entry name" value="Ank"/>
    <property type="match status" value="1"/>
</dbReference>
<dbReference type="PROSITE" id="PS50088">
    <property type="entry name" value="ANK_REPEAT"/>
    <property type="match status" value="2"/>
</dbReference>
<feature type="transmembrane region" description="Helical" evidence="5">
    <location>
        <begin position="1111"/>
        <end position="1128"/>
    </location>
</feature>
<feature type="repeat" description="ANK" evidence="3">
    <location>
        <begin position="105"/>
        <end position="137"/>
    </location>
</feature>
<feature type="transmembrane region" description="Helical" evidence="5">
    <location>
        <begin position="1079"/>
        <end position="1099"/>
    </location>
</feature>
<dbReference type="InterPro" id="IPR002110">
    <property type="entry name" value="Ankyrin_rpt"/>
</dbReference>
<feature type="compositionally biased region" description="Basic and acidic residues" evidence="4">
    <location>
        <begin position="1186"/>
        <end position="1195"/>
    </location>
</feature>
<dbReference type="GeneID" id="34566906"/>
<keyword evidence="7" id="KW-1185">Reference proteome</keyword>
<feature type="region of interest" description="Disordered" evidence="4">
    <location>
        <begin position="943"/>
        <end position="973"/>
    </location>
</feature>
<evidence type="ECO:0000256" key="4">
    <source>
        <dbReference type="SAM" id="MobiDB-lite"/>
    </source>
</evidence>
<gene>
    <name evidence="6" type="ORF">CORC01_13780</name>
</gene>
<evidence type="ECO:0000313" key="7">
    <source>
        <dbReference type="Proteomes" id="UP000176998"/>
    </source>
</evidence>
<name>A0A1G4APA9_9PEZI</name>
<evidence type="ECO:0000256" key="2">
    <source>
        <dbReference type="ARBA" id="ARBA00023043"/>
    </source>
</evidence>
<dbReference type="Gene3D" id="1.20.58.340">
    <property type="entry name" value="Magnesium transport protein CorA, transmembrane region"/>
    <property type="match status" value="1"/>
</dbReference>
<dbReference type="GO" id="GO:0016020">
    <property type="term" value="C:membrane"/>
    <property type="evidence" value="ECO:0007669"/>
    <property type="project" value="InterPro"/>
</dbReference>
<feature type="compositionally biased region" description="Basic and acidic residues" evidence="4">
    <location>
        <begin position="1148"/>
        <end position="1171"/>
    </location>
</feature>
<keyword evidence="5" id="KW-0812">Transmembrane</keyword>
<dbReference type="PANTHER" id="PTHR24193">
    <property type="entry name" value="ANKYRIN REPEAT PROTEIN"/>
    <property type="match status" value="1"/>
</dbReference>
<dbReference type="EMBL" id="MJBS01000213">
    <property type="protein sequence ID" value="OHE90925.1"/>
    <property type="molecule type" value="Genomic_DNA"/>
</dbReference>
<dbReference type="GO" id="GO:0005634">
    <property type="term" value="C:nucleus"/>
    <property type="evidence" value="ECO:0007669"/>
    <property type="project" value="TreeGrafter"/>
</dbReference>
<dbReference type="Gene3D" id="1.25.40.20">
    <property type="entry name" value="Ankyrin repeat-containing domain"/>
    <property type="match status" value="2"/>
</dbReference>
<dbReference type="InterPro" id="IPR050663">
    <property type="entry name" value="Ankyrin-SOCS_Box"/>
</dbReference>
<protein>
    <submittedName>
        <fullName evidence="6">Uncharacterized protein</fullName>
    </submittedName>
</protein>
<feature type="compositionally biased region" description="Basic and acidic residues" evidence="4">
    <location>
        <begin position="50"/>
        <end position="67"/>
    </location>
</feature>
<feature type="region of interest" description="Disordered" evidence="4">
    <location>
        <begin position="1148"/>
        <end position="1195"/>
    </location>
</feature>
<dbReference type="STRING" id="1209926.A0A1G4APA9"/>